<comment type="caution">
    <text evidence="1">The sequence shown here is derived from an EMBL/GenBank/DDBJ whole genome shotgun (WGS) entry which is preliminary data.</text>
</comment>
<reference evidence="1" key="1">
    <citation type="submission" date="2021-01" db="EMBL/GenBank/DDBJ databases">
        <title>Fulvivirga kasyanovii gen. nov., sp nov., a novel member of the phylum Bacteroidetes isolated from seawater in a mussel farm.</title>
        <authorList>
            <person name="Zhao L.-H."/>
            <person name="Wang Z.-J."/>
        </authorList>
    </citation>
    <scope>NUCLEOTIDE SEQUENCE</scope>
    <source>
        <strain evidence="1">2943</strain>
    </source>
</reference>
<accession>A0A937K1Y9</accession>
<keyword evidence="2" id="KW-1185">Reference proteome</keyword>
<proteinExistence type="predicted"/>
<sequence length="138" mass="15870">MKRIFYILLMLIIMTSCYEEEYFIDDNTTSNGDHYPVIQSLVVEGDVLSGNSLNLIMHYWSLDPIDHFELYATEPEQQESMVNTIAYQYSYDEETESEVISIPYEVPNLKSGSNVDLRVLVINKNGLTREAITSITVE</sequence>
<dbReference type="Proteomes" id="UP000659388">
    <property type="component" value="Unassembled WGS sequence"/>
</dbReference>
<dbReference type="RefSeq" id="WP_202245794.1">
    <property type="nucleotide sequence ID" value="NZ_JAESIY010000010.1"/>
</dbReference>
<dbReference type="EMBL" id="JAESIY010000010">
    <property type="protein sequence ID" value="MBL3658001.1"/>
    <property type="molecule type" value="Genomic_DNA"/>
</dbReference>
<dbReference type="PROSITE" id="PS51257">
    <property type="entry name" value="PROKAR_LIPOPROTEIN"/>
    <property type="match status" value="1"/>
</dbReference>
<protein>
    <submittedName>
        <fullName evidence="1">Uncharacterized protein</fullName>
    </submittedName>
</protein>
<evidence type="ECO:0000313" key="1">
    <source>
        <dbReference type="EMBL" id="MBL3658001.1"/>
    </source>
</evidence>
<evidence type="ECO:0000313" key="2">
    <source>
        <dbReference type="Proteomes" id="UP000659388"/>
    </source>
</evidence>
<gene>
    <name evidence="1" type="ORF">JL102_17755</name>
</gene>
<name>A0A937K1Y9_9BACT</name>
<organism evidence="1 2">
    <name type="scientific">Fulvivirga sediminis</name>
    <dbReference type="NCBI Taxonomy" id="2803949"/>
    <lineage>
        <taxon>Bacteria</taxon>
        <taxon>Pseudomonadati</taxon>
        <taxon>Bacteroidota</taxon>
        <taxon>Cytophagia</taxon>
        <taxon>Cytophagales</taxon>
        <taxon>Fulvivirgaceae</taxon>
        <taxon>Fulvivirga</taxon>
    </lineage>
</organism>
<dbReference type="AlphaFoldDB" id="A0A937K1Y9"/>